<keyword evidence="2" id="KW-1185">Reference proteome</keyword>
<protein>
    <submittedName>
        <fullName evidence="1">Uncharacterized protein</fullName>
    </submittedName>
</protein>
<evidence type="ECO:0000313" key="1">
    <source>
        <dbReference type="EMBL" id="KAL3875412.1"/>
    </source>
</evidence>
<sequence length="97" mass="9934">SNSPGLSIATNIGLGQSSSPGLIIATHTLGSVSPSHQDFAMPPTFGWSVHCSPGLSIATPIHLDLVSPSHQDFALLNTLGLVSPIHQDFALPPTSGL</sequence>
<name>A0ABD3WNM6_SINWO</name>
<evidence type="ECO:0000313" key="2">
    <source>
        <dbReference type="Proteomes" id="UP001634394"/>
    </source>
</evidence>
<dbReference type="AlphaFoldDB" id="A0ABD3WNM6"/>
<proteinExistence type="predicted"/>
<accession>A0ABD3WNM6</accession>
<organism evidence="1 2">
    <name type="scientific">Sinanodonta woodiana</name>
    <name type="common">Chinese pond mussel</name>
    <name type="synonym">Anodonta woodiana</name>
    <dbReference type="NCBI Taxonomy" id="1069815"/>
    <lineage>
        <taxon>Eukaryota</taxon>
        <taxon>Metazoa</taxon>
        <taxon>Spiralia</taxon>
        <taxon>Lophotrochozoa</taxon>
        <taxon>Mollusca</taxon>
        <taxon>Bivalvia</taxon>
        <taxon>Autobranchia</taxon>
        <taxon>Heteroconchia</taxon>
        <taxon>Palaeoheterodonta</taxon>
        <taxon>Unionida</taxon>
        <taxon>Unionoidea</taxon>
        <taxon>Unionidae</taxon>
        <taxon>Unioninae</taxon>
        <taxon>Sinanodonta</taxon>
    </lineage>
</organism>
<reference evidence="1 2" key="1">
    <citation type="submission" date="2024-11" db="EMBL/GenBank/DDBJ databases">
        <title>Chromosome-level genome assembly of the freshwater bivalve Anodonta woodiana.</title>
        <authorList>
            <person name="Chen X."/>
        </authorList>
    </citation>
    <scope>NUCLEOTIDE SEQUENCE [LARGE SCALE GENOMIC DNA]</scope>
    <source>
        <strain evidence="1">MN2024</strain>
        <tissue evidence="1">Gills</tissue>
    </source>
</reference>
<dbReference type="Proteomes" id="UP001634394">
    <property type="component" value="Unassembled WGS sequence"/>
</dbReference>
<feature type="non-terminal residue" evidence="1">
    <location>
        <position position="97"/>
    </location>
</feature>
<feature type="non-terminal residue" evidence="1">
    <location>
        <position position="1"/>
    </location>
</feature>
<dbReference type="EMBL" id="JBJQND010000005">
    <property type="protein sequence ID" value="KAL3875412.1"/>
    <property type="molecule type" value="Genomic_DNA"/>
</dbReference>
<comment type="caution">
    <text evidence="1">The sequence shown here is derived from an EMBL/GenBank/DDBJ whole genome shotgun (WGS) entry which is preliminary data.</text>
</comment>
<gene>
    <name evidence="1" type="ORF">ACJMK2_033360</name>
</gene>